<dbReference type="Gene3D" id="3.40.50.720">
    <property type="entry name" value="NAD(P)-binding Rossmann-like Domain"/>
    <property type="match status" value="1"/>
</dbReference>
<dbReference type="InterPro" id="IPR036291">
    <property type="entry name" value="NAD(P)-bd_dom_sf"/>
</dbReference>
<proteinExistence type="predicted"/>
<reference evidence="2" key="1">
    <citation type="submission" date="2023-07" db="EMBL/GenBank/DDBJ databases">
        <title>Sequencing the genomes of 1000 actinobacteria strains.</title>
        <authorList>
            <person name="Klenk H.-P."/>
        </authorList>
    </citation>
    <scope>NUCLEOTIDE SEQUENCE</scope>
    <source>
        <strain evidence="2">DSM 107476</strain>
    </source>
</reference>
<gene>
    <name evidence="2" type="ORF">J2S39_001735</name>
</gene>
<dbReference type="InterPro" id="IPR005097">
    <property type="entry name" value="Sacchrp_dh_NADP-bd"/>
</dbReference>
<sequence>MTQPSQPSYDLVIFGAASFVGKLIVDYVCRTAPDGMRIAVAGRNRRKLAALDAPYPMIVADAADADAMARLARSAKVVLTTVGPYNLHGRTLIRACAENGTDYVDLCGEVVFVHDSVVELDDIARDSGARIIHSAGFDSVPSDIAVFQLSRMVDELGEVEMVISDLNGGVSGGTVASMLDSYQAASSEISSPERRQAIRSPFALAPGESSDQRVVATGFRPWDAPFFMAGYNTRLVRRSAQLLDYGENFSYVEYQRIGGRIRTAGFALGLVLIAQLIRRKWGRAIMRRFLPKPGEGPSRAQREKGSFTVTTTDVDSGAAVRVRLDMDPGYEGAALMIVEAAYSLLDGAGAPGVGTPATLGEAYVERLRDAGMEITGP</sequence>
<organism evidence="2 3">
    <name type="scientific">Corynebacterium guangdongense</name>
    <dbReference type="NCBI Taxonomy" id="1783348"/>
    <lineage>
        <taxon>Bacteria</taxon>
        <taxon>Bacillati</taxon>
        <taxon>Actinomycetota</taxon>
        <taxon>Actinomycetes</taxon>
        <taxon>Mycobacteriales</taxon>
        <taxon>Corynebacteriaceae</taxon>
        <taxon>Corynebacterium</taxon>
    </lineage>
</organism>
<comment type="caution">
    <text evidence="2">The sequence shown here is derived from an EMBL/GenBank/DDBJ whole genome shotgun (WGS) entry which is preliminary data.</text>
</comment>
<dbReference type="SUPFAM" id="SSF51735">
    <property type="entry name" value="NAD(P)-binding Rossmann-fold domains"/>
    <property type="match status" value="1"/>
</dbReference>
<protein>
    <submittedName>
        <fullName evidence="2">Short subunit dehydrogenase-like uncharacterized protein</fullName>
    </submittedName>
</protein>
<keyword evidence="3" id="KW-1185">Reference proteome</keyword>
<name>A0ABU1ZYP4_9CORY</name>
<dbReference type="RefSeq" id="WP_290195410.1">
    <property type="nucleotide sequence ID" value="NZ_CP047654.1"/>
</dbReference>
<evidence type="ECO:0000313" key="3">
    <source>
        <dbReference type="Proteomes" id="UP001180840"/>
    </source>
</evidence>
<feature type="domain" description="Saccharopine dehydrogenase NADP binding" evidence="1">
    <location>
        <begin position="12"/>
        <end position="131"/>
    </location>
</feature>
<accession>A0ABU1ZYP4</accession>
<evidence type="ECO:0000259" key="1">
    <source>
        <dbReference type="Pfam" id="PF03435"/>
    </source>
</evidence>
<dbReference type="EMBL" id="JAVDXZ010000001">
    <property type="protein sequence ID" value="MDR7330059.1"/>
    <property type="molecule type" value="Genomic_DNA"/>
</dbReference>
<dbReference type="Proteomes" id="UP001180840">
    <property type="component" value="Unassembled WGS sequence"/>
</dbReference>
<dbReference type="PANTHER" id="PTHR12286">
    <property type="entry name" value="SACCHAROPINE DEHYDROGENASE-LIKE OXIDOREDUCTASE"/>
    <property type="match status" value="1"/>
</dbReference>
<dbReference type="InterPro" id="IPR051276">
    <property type="entry name" value="Saccharopine_DH-like_oxidrdct"/>
</dbReference>
<dbReference type="PANTHER" id="PTHR12286:SF5">
    <property type="entry name" value="SACCHAROPINE DEHYDROGENASE-LIKE OXIDOREDUCTASE"/>
    <property type="match status" value="1"/>
</dbReference>
<dbReference type="Pfam" id="PF03435">
    <property type="entry name" value="Sacchrp_dh_NADP"/>
    <property type="match status" value="1"/>
</dbReference>
<evidence type="ECO:0000313" key="2">
    <source>
        <dbReference type="EMBL" id="MDR7330059.1"/>
    </source>
</evidence>